<keyword evidence="2" id="KW-0503">Monooxygenase</keyword>
<dbReference type="Proteomes" id="UP001271769">
    <property type="component" value="Unassembled WGS sequence"/>
</dbReference>
<dbReference type="Pfam" id="PF03992">
    <property type="entry name" value="ABM"/>
    <property type="match status" value="1"/>
</dbReference>
<keyword evidence="2" id="KW-0560">Oxidoreductase</keyword>
<dbReference type="PROSITE" id="PS51725">
    <property type="entry name" value="ABM"/>
    <property type="match status" value="1"/>
</dbReference>
<organism evidence="2 3">
    <name type="scientific">Dongia rigui</name>
    <dbReference type="NCBI Taxonomy" id="940149"/>
    <lineage>
        <taxon>Bacteria</taxon>
        <taxon>Pseudomonadati</taxon>
        <taxon>Pseudomonadota</taxon>
        <taxon>Alphaproteobacteria</taxon>
        <taxon>Rhodospirillales</taxon>
        <taxon>Dongiaceae</taxon>
        <taxon>Dongia</taxon>
    </lineage>
</organism>
<accession>A0ABU5DWC0</accession>
<proteinExistence type="predicted"/>
<gene>
    <name evidence="2" type="ORF">SMD31_06250</name>
</gene>
<dbReference type="PANTHER" id="PTHR33336">
    <property type="entry name" value="QUINOL MONOOXYGENASE YGIN-RELATED"/>
    <property type="match status" value="1"/>
</dbReference>
<feature type="domain" description="ABM" evidence="1">
    <location>
        <begin position="18"/>
        <end position="108"/>
    </location>
</feature>
<dbReference type="EMBL" id="JAXCLX010000001">
    <property type="protein sequence ID" value="MDY0871513.1"/>
    <property type="molecule type" value="Genomic_DNA"/>
</dbReference>
<dbReference type="SUPFAM" id="SSF54909">
    <property type="entry name" value="Dimeric alpha+beta barrel"/>
    <property type="match status" value="1"/>
</dbReference>
<dbReference type="PANTHER" id="PTHR33336:SF3">
    <property type="entry name" value="ABM DOMAIN-CONTAINING PROTEIN"/>
    <property type="match status" value="1"/>
</dbReference>
<evidence type="ECO:0000313" key="3">
    <source>
        <dbReference type="Proteomes" id="UP001271769"/>
    </source>
</evidence>
<dbReference type="InterPro" id="IPR007138">
    <property type="entry name" value="ABM_dom"/>
</dbReference>
<dbReference type="Gene3D" id="3.30.70.100">
    <property type="match status" value="1"/>
</dbReference>
<protein>
    <submittedName>
        <fullName evidence="2">Antibiotic biosynthesis monooxygenase</fullName>
    </submittedName>
</protein>
<dbReference type="InterPro" id="IPR050744">
    <property type="entry name" value="AI-2_Isomerase_LsrG"/>
</dbReference>
<evidence type="ECO:0000313" key="2">
    <source>
        <dbReference type="EMBL" id="MDY0871513.1"/>
    </source>
</evidence>
<dbReference type="RefSeq" id="WP_320499945.1">
    <property type="nucleotide sequence ID" value="NZ_JAXCLX010000001.1"/>
</dbReference>
<sequence length="108" mass="11992">MSERNINHANTYASRATLRKIVHITGKTGTAAALRAALADLETATRREAGCVSFTFFQALSAEDHFLLIEDFVGAADLEAHMQQPHTRAFFARNLVERIEAMGKDWLS</sequence>
<dbReference type="InterPro" id="IPR011008">
    <property type="entry name" value="Dimeric_a/b-barrel"/>
</dbReference>
<name>A0ABU5DWC0_9PROT</name>
<reference evidence="2 3" key="1">
    <citation type="journal article" date="2013" name="Antonie Van Leeuwenhoek">
        <title>Dongia rigui sp. nov., isolated from freshwater of a large wetland in Korea.</title>
        <authorList>
            <person name="Baik K.S."/>
            <person name="Hwang Y.M."/>
            <person name="Choi J.S."/>
            <person name="Kwon J."/>
            <person name="Seong C.N."/>
        </authorList>
    </citation>
    <scope>NUCLEOTIDE SEQUENCE [LARGE SCALE GENOMIC DNA]</scope>
    <source>
        <strain evidence="2 3">04SU4-P</strain>
    </source>
</reference>
<comment type="caution">
    <text evidence="2">The sequence shown here is derived from an EMBL/GenBank/DDBJ whole genome shotgun (WGS) entry which is preliminary data.</text>
</comment>
<evidence type="ECO:0000259" key="1">
    <source>
        <dbReference type="PROSITE" id="PS51725"/>
    </source>
</evidence>
<keyword evidence="3" id="KW-1185">Reference proteome</keyword>
<dbReference type="GO" id="GO:0004497">
    <property type="term" value="F:monooxygenase activity"/>
    <property type="evidence" value="ECO:0007669"/>
    <property type="project" value="UniProtKB-KW"/>
</dbReference>